<dbReference type="Proteomes" id="UP000002586">
    <property type="component" value="Chromosome"/>
</dbReference>
<dbReference type="InterPro" id="IPR029058">
    <property type="entry name" value="AB_hydrolase_fold"/>
</dbReference>
<evidence type="ECO:0000313" key="2">
    <source>
        <dbReference type="EMBL" id="ABK45538.1"/>
    </source>
</evidence>
<sequence length="322" mass="35736" precursor="true">MHPPHNSQTVRMLMTAVMDNKGRFSVRYNPLTLLTSIAHRWLLHAFRIRQRGYAAPPIKDGLHAHQVQFPTANGKNLIGWWCDPGQRGTVVVMMHGWGANASHLFPLAQAFVAAGHPVLLFDARCHGLSDDDGFASLPRFSEDILAALHYLASLGHTTPLLLGHSVGAGAALLAATRWKSLQGVVSISAFAHPQEMMRRCLRGWHIPYWPIGGWLLRHVQRIIGHRFDDIAPIHTIRQLEIPLLLIHGEADTTVPVADAQRLHRANPLSELFVLPEAGHNRVEELLPHTEQLLAWIAALNPTAISRAQSEPIPTVYSKKVSL</sequence>
<dbReference type="SUPFAM" id="SSF53474">
    <property type="entry name" value="alpha/beta-Hydrolases"/>
    <property type="match status" value="1"/>
</dbReference>
<dbReference type="InterPro" id="IPR022742">
    <property type="entry name" value="Hydrolase_4"/>
</dbReference>
<dbReference type="eggNOG" id="COG1073">
    <property type="taxonomic scope" value="Bacteria"/>
</dbReference>
<dbReference type="GO" id="GO:0004177">
    <property type="term" value="F:aminopeptidase activity"/>
    <property type="evidence" value="ECO:0007669"/>
    <property type="project" value="UniProtKB-KW"/>
</dbReference>
<keyword evidence="2" id="KW-0031">Aminopeptidase</keyword>
<reference evidence="2 3" key="2">
    <citation type="journal article" date="2012" name="Int. J. Syst. Evol. Microbiol.">
        <title>Magnetococcus marinus gen. nov., sp. nov., a marine, magnetotactic bacterium that represents a novel lineage (Magnetococcaceae fam. nov.; Magnetococcales ord. nov.) at the base of the Alphaproteobacteria.</title>
        <authorList>
            <person name="Bazylinski D.A."/>
            <person name="Williams T.J."/>
            <person name="Lefevre C.T."/>
            <person name="Berg R.J."/>
            <person name="Zhang C.L."/>
            <person name="Bowser S.S."/>
            <person name="Dean A.J."/>
            <person name="Beveridge T.J."/>
        </authorList>
    </citation>
    <scope>NUCLEOTIDE SEQUENCE [LARGE SCALE GENOMIC DNA]</scope>
    <source>
        <strain evidence="3">ATCC BAA-1437 / JCM 17883 / MC-1</strain>
    </source>
</reference>
<gene>
    <name evidence="2" type="ordered locus">Mmc1_3047</name>
</gene>
<dbReference type="EMBL" id="CP000471">
    <property type="protein sequence ID" value="ABK45538.1"/>
    <property type="molecule type" value="Genomic_DNA"/>
</dbReference>
<dbReference type="GO" id="GO:0016020">
    <property type="term" value="C:membrane"/>
    <property type="evidence" value="ECO:0007669"/>
    <property type="project" value="TreeGrafter"/>
</dbReference>
<dbReference type="RefSeq" id="WP_011714602.1">
    <property type="nucleotide sequence ID" value="NC_008576.1"/>
</dbReference>
<keyword evidence="3" id="KW-1185">Reference proteome</keyword>
<organism evidence="2 3">
    <name type="scientific">Magnetococcus marinus (strain ATCC BAA-1437 / JCM 17883 / MC-1)</name>
    <dbReference type="NCBI Taxonomy" id="156889"/>
    <lineage>
        <taxon>Bacteria</taxon>
        <taxon>Pseudomonadati</taxon>
        <taxon>Pseudomonadota</taxon>
        <taxon>Magnetococcia</taxon>
        <taxon>Magnetococcales</taxon>
        <taxon>Magnetococcaceae</taxon>
        <taxon>Magnetococcus</taxon>
    </lineage>
</organism>
<dbReference type="HOGENOM" id="CLU_029375_6_2_5"/>
<dbReference type="Pfam" id="PF12146">
    <property type="entry name" value="Hydrolase_4"/>
    <property type="match status" value="1"/>
</dbReference>
<keyword evidence="2" id="KW-0645">Protease</keyword>
<keyword evidence="2" id="KW-0378">Hydrolase</keyword>
<accession>A0LC45</accession>
<dbReference type="PANTHER" id="PTHR43798:SF33">
    <property type="entry name" value="HYDROLASE, PUTATIVE (AFU_ORTHOLOGUE AFUA_2G14860)-RELATED"/>
    <property type="match status" value="1"/>
</dbReference>
<feature type="domain" description="Serine aminopeptidase S33" evidence="1">
    <location>
        <begin position="89"/>
        <end position="202"/>
    </location>
</feature>
<name>A0LC45_MAGMM</name>
<dbReference type="Gene3D" id="3.40.50.1820">
    <property type="entry name" value="alpha/beta hydrolase"/>
    <property type="match status" value="1"/>
</dbReference>
<evidence type="ECO:0000259" key="1">
    <source>
        <dbReference type="Pfam" id="PF12146"/>
    </source>
</evidence>
<proteinExistence type="predicted"/>
<dbReference type="AlphaFoldDB" id="A0LC45"/>
<dbReference type="PANTHER" id="PTHR43798">
    <property type="entry name" value="MONOACYLGLYCEROL LIPASE"/>
    <property type="match status" value="1"/>
</dbReference>
<reference evidence="3" key="1">
    <citation type="journal article" date="2009" name="Appl. Environ. Microbiol.">
        <title>Complete genome sequence of the chemolithoautotrophic marine magnetotactic coccus strain MC-1.</title>
        <authorList>
            <person name="Schubbe S."/>
            <person name="Williams T.J."/>
            <person name="Xie G."/>
            <person name="Kiss H.E."/>
            <person name="Brettin T.S."/>
            <person name="Martinez D."/>
            <person name="Ross C.A."/>
            <person name="Schuler D."/>
            <person name="Cox B.L."/>
            <person name="Nealson K.H."/>
            <person name="Bazylinski D.A."/>
        </authorList>
    </citation>
    <scope>NUCLEOTIDE SEQUENCE [LARGE SCALE GENOMIC DNA]</scope>
    <source>
        <strain evidence="3">ATCC BAA-1437 / JCM 17883 / MC-1</strain>
    </source>
</reference>
<evidence type="ECO:0000313" key="3">
    <source>
        <dbReference type="Proteomes" id="UP000002586"/>
    </source>
</evidence>
<dbReference type="KEGG" id="mgm:Mmc1_3047"/>
<protein>
    <submittedName>
        <fullName evidence="2">Dipeptidyl aminopeptidases/acylaminoacyl-peptidases-like protein</fullName>
    </submittedName>
</protein>
<dbReference type="InterPro" id="IPR050266">
    <property type="entry name" value="AB_hydrolase_sf"/>
</dbReference>